<accession>A0ABD6EEX3</accession>
<evidence type="ECO:0000313" key="2">
    <source>
        <dbReference type="EMBL" id="MFH4975904.1"/>
    </source>
</evidence>
<keyword evidence="3" id="KW-1185">Reference proteome</keyword>
<feature type="region of interest" description="Disordered" evidence="1">
    <location>
        <begin position="97"/>
        <end position="116"/>
    </location>
</feature>
<reference evidence="2 3" key="1">
    <citation type="submission" date="2024-08" db="EMBL/GenBank/DDBJ databases">
        <title>Gnathostoma spinigerum genome.</title>
        <authorList>
            <person name="Gonzalez-Bertolin B."/>
            <person name="Monzon S."/>
            <person name="Zaballos A."/>
            <person name="Jimenez P."/>
            <person name="Dekumyoy P."/>
            <person name="Varona S."/>
            <person name="Cuesta I."/>
            <person name="Sumanam S."/>
            <person name="Adisakwattana P."/>
            <person name="Gasser R.B."/>
            <person name="Hernandez-Gonzalez A."/>
            <person name="Young N.D."/>
            <person name="Perteguer M.J."/>
        </authorList>
    </citation>
    <scope>NUCLEOTIDE SEQUENCE [LARGE SCALE GENOMIC DNA]</scope>
    <source>
        <strain evidence="2">AL3</strain>
        <tissue evidence="2">Liver</tissue>
    </source>
</reference>
<proteinExistence type="predicted"/>
<feature type="region of interest" description="Disordered" evidence="1">
    <location>
        <begin position="44"/>
        <end position="88"/>
    </location>
</feature>
<feature type="compositionally biased region" description="Polar residues" evidence="1">
    <location>
        <begin position="267"/>
        <end position="278"/>
    </location>
</feature>
<protein>
    <submittedName>
        <fullName evidence="2">Uncharacterized protein</fullName>
    </submittedName>
</protein>
<gene>
    <name evidence="2" type="ORF">AB6A40_002613</name>
</gene>
<feature type="compositionally biased region" description="Polar residues" evidence="1">
    <location>
        <begin position="103"/>
        <end position="116"/>
    </location>
</feature>
<feature type="region of interest" description="Disordered" evidence="1">
    <location>
        <begin position="1"/>
        <end position="23"/>
    </location>
</feature>
<sequence length="527" mass="58115">MSLESGNVLPPPQYSSHDFSSSFTVSCTNADSLAASVFAESVHSSPLSNNITNKTPNPSSTASLNHASTPSPSYPSSNSWPGFGGKNSRIEDVQGITVEPGKSPSSVPENNQKQPSKVSSYFVFTSTMANEAIFDVQQRKYDSIVAWHKAHCQPSTSKTCLQSGNEERSGRSVRVKGKRKNMFEDVSQSPSTSNCTSSFSSCNANVTSSVTNVENRVFSSNSNMNRATPTSTAADLLILGDEIELNGDNPLRRMERMTQDSLFEPPTKTSRTVSNEGSQLMKRDQDRNAKLEKMRTIEQQIFSDKARSEWERMVQEHEMFKIYQNQPMIQGFPPNGSTMVAAPYPMPPPPVQSMHPAYRRNAFQQPVNSMQHSSSAPSTGVYVNTISGDSPLPLERGQPRASLNPPPYSMHVPSECYMQSVYPPGSYPPQGYMPNMSSSISPAYSPIYPQADVNGLATRSYSMCQSGMRSAYATEKTMPTDMWMQQLPQPQMNLDTRMPCQKLQYPPGRLQMEDGCGDGMTVSNQMY</sequence>
<feature type="compositionally biased region" description="Low complexity" evidence="1">
    <location>
        <begin position="68"/>
        <end position="81"/>
    </location>
</feature>
<comment type="caution">
    <text evidence="2">The sequence shown here is derived from an EMBL/GenBank/DDBJ whole genome shotgun (WGS) entry which is preliminary data.</text>
</comment>
<feature type="region of interest" description="Disordered" evidence="1">
    <location>
        <begin position="263"/>
        <end position="288"/>
    </location>
</feature>
<feature type="compositionally biased region" description="Polar residues" evidence="1">
    <location>
        <begin position="44"/>
        <end position="67"/>
    </location>
</feature>
<name>A0ABD6EEX3_9BILA</name>
<evidence type="ECO:0000313" key="3">
    <source>
        <dbReference type="Proteomes" id="UP001608902"/>
    </source>
</evidence>
<organism evidence="2 3">
    <name type="scientific">Gnathostoma spinigerum</name>
    <dbReference type="NCBI Taxonomy" id="75299"/>
    <lineage>
        <taxon>Eukaryota</taxon>
        <taxon>Metazoa</taxon>
        <taxon>Ecdysozoa</taxon>
        <taxon>Nematoda</taxon>
        <taxon>Chromadorea</taxon>
        <taxon>Rhabditida</taxon>
        <taxon>Spirurina</taxon>
        <taxon>Gnathostomatomorpha</taxon>
        <taxon>Gnathostomatoidea</taxon>
        <taxon>Gnathostomatidae</taxon>
        <taxon>Gnathostoma</taxon>
    </lineage>
</organism>
<dbReference type="Proteomes" id="UP001608902">
    <property type="component" value="Unassembled WGS sequence"/>
</dbReference>
<dbReference type="EMBL" id="JBGFUD010001190">
    <property type="protein sequence ID" value="MFH4975904.1"/>
    <property type="molecule type" value="Genomic_DNA"/>
</dbReference>
<evidence type="ECO:0000256" key="1">
    <source>
        <dbReference type="SAM" id="MobiDB-lite"/>
    </source>
</evidence>
<dbReference type="AlphaFoldDB" id="A0ABD6EEX3"/>